<keyword evidence="3" id="KW-1185">Reference proteome</keyword>
<reference evidence="2 3" key="1">
    <citation type="submission" date="2024-09" db="EMBL/GenBank/DDBJ databases">
        <authorList>
            <person name="Sun Q."/>
            <person name="Mori K."/>
        </authorList>
    </citation>
    <scope>NUCLEOTIDE SEQUENCE [LARGE SCALE GENOMIC DNA]</scope>
    <source>
        <strain evidence="2 3">KCTC 23315</strain>
    </source>
</reference>
<dbReference type="PANTHER" id="PTHR39594">
    <property type="entry name" value="PROTEIN YCHQ"/>
    <property type="match status" value="1"/>
</dbReference>
<accession>A0ABV6B9R6</accession>
<protein>
    <submittedName>
        <fullName evidence="2">SirB2 family protein</fullName>
    </submittedName>
</protein>
<keyword evidence="1" id="KW-0472">Membrane</keyword>
<proteinExistence type="predicted"/>
<sequence length="136" mass="15195">MRLLSQVPEHIAMYMALKHTHLLLAALSVSLLFIRFVLSMRDSALLQKKLFKVLPHVIDTLLLLSAAGLMLTIQQYPFVTPWLTEKFLGLLAYIALGVMALKGRTKALRVFAFFGALGWLALMVRVAITKTPVLFG</sequence>
<feature type="transmembrane region" description="Helical" evidence="1">
    <location>
        <begin position="108"/>
        <end position="128"/>
    </location>
</feature>
<dbReference type="InterPro" id="IPR007360">
    <property type="entry name" value="SirB"/>
</dbReference>
<keyword evidence="1" id="KW-0812">Transmembrane</keyword>
<dbReference type="RefSeq" id="WP_377241043.1">
    <property type="nucleotide sequence ID" value="NZ_JBHLXP010000001.1"/>
</dbReference>
<comment type="caution">
    <text evidence="2">The sequence shown here is derived from an EMBL/GenBank/DDBJ whole genome shotgun (WGS) entry which is preliminary data.</text>
</comment>
<gene>
    <name evidence="2" type="ORF">ACFFJP_04835</name>
</gene>
<keyword evidence="1" id="KW-1133">Transmembrane helix</keyword>
<dbReference type="Pfam" id="PF04247">
    <property type="entry name" value="SirB"/>
    <property type="match status" value="1"/>
</dbReference>
<evidence type="ECO:0000313" key="3">
    <source>
        <dbReference type="Proteomes" id="UP001589813"/>
    </source>
</evidence>
<dbReference type="EMBL" id="JBHLXP010000001">
    <property type="protein sequence ID" value="MFC0047614.1"/>
    <property type="molecule type" value="Genomic_DNA"/>
</dbReference>
<dbReference type="PIRSF" id="PIRSF005610">
    <property type="entry name" value="SirB"/>
    <property type="match status" value="1"/>
</dbReference>
<feature type="transmembrane region" description="Helical" evidence="1">
    <location>
        <begin position="50"/>
        <end position="73"/>
    </location>
</feature>
<organism evidence="2 3">
    <name type="scientific">Rheinheimera tilapiae</name>
    <dbReference type="NCBI Taxonomy" id="875043"/>
    <lineage>
        <taxon>Bacteria</taxon>
        <taxon>Pseudomonadati</taxon>
        <taxon>Pseudomonadota</taxon>
        <taxon>Gammaproteobacteria</taxon>
        <taxon>Chromatiales</taxon>
        <taxon>Chromatiaceae</taxon>
        <taxon>Rheinheimera</taxon>
    </lineage>
</organism>
<name>A0ABV6B9R6_9GAMM</name>
<dbReference type="Proteomes" id="UP001589813">
    <property type="component" value="Unassembled WGS sequence"/>
</dbReference>
<evidence type="ECO:0000256" key="1">
    <source>
        <dbReference type="SAM" id="Phobius"/>
    </source>
</evidence>
<feature type="transmembrane region" description="Helical" evidence="1">
    <location>
        <begin position="79"/>
        <end position="101"/>
    </location>
</feature>
<evidence type="ECO:0000313" key="2">
    <source>
        <dbReference type="EMBL" id="MFC0047614.1"/>
    </source>
</evidence>
<dbReference type="PANTHER" id="PTHR39594:SF1">
    <property type="entry name" value="PROTEIN YCHQ"/>
    <property type="match status" value="1"/>
</dbReference>
<feature type="transmembrane region" description="Helical" evidence="1">
    <location>
        <begin position="20"/>
        <end position="38"/>
    </location>
</feature>